<keyword evidence="1" id="KW-1133">Transmembrane helix</keyword>
<dbReference type="Proteomes" id="UP000036681">
    <property type="component" value="Unplaced"/>
</dbReference>
<protein>
    <submittedName>
        <fullName evidence="3">Oligosaccharyltransferase complex subunit</fullName>
    </submittedName>
</protein>
<feature type="transmembrane region" description="Helical" evidence="1">
    <location>
        <begin position="26"/>
        <end position="48"/>
    </location>
</feature>
<evidence type="ECO:0000256" key="1">
    <source>
        <dbReference type="SAM" id="Phobius"/>
    </source>
</evidence>
<name>A0A0M3IB49_ASCLU</name>
<keyword evidence="1" id="KW-0812">Transmembrane</keyword>
<reference evidence="3" key="1">
    <citation type="submission" date="2017-02" db="UniProtKB">
        <authorList>
            <consortium name="WormBaseParasite"/>
        </authorList>
    </citation>
    <scope>IDENTIFICATION</scope>
</reference>
<evidence type="ECO:0000313" key="3">
    <source>
        <dbReference type="WBParaSite" id="ALUE_0001488201-mRNA-1"/>
    </source>
</evidence>
<keyword evidence="2" id="KW-1185">Reference proteome</keyword>
<accession>A0A0M3IB49</accession>
<evidence type="ECO:0000313" key="2">
    <source>
        <dbReference type="Proteomes" id="UP000036681"/>
    </source>
</evidence>
<dbReference type="AlphaFoldDB" id="A0A0M3IB49"/>
<keyword evidence="1" id="KW-0472">Membrane</keyword>
<feature type="transmembrane region" description="Helical" evidence="1">
    <location>
        <begin position="81"/>
        <end position="102"/>
    </location>
</feature>
<dbReference type="WBParaSite" id="ALUE_0001488201-mRNA-1">
    <property type="protein sequence ID" value="ALUE_0001488201-mRNA-1"/>
    <property type="gene ID" value="ALUE_0001488201"/>
</dbReference>
<organism evidence="2 3">
    <name type="scientific">Ascaris lumbricoides</name>
    <name type="common">Giant roundworm</name>
    <dbReference type="NCBI Taxonomy" id="6252"/>
    <lineage>
        <taxon>Eukaryota</taxon>
        <taxon>Metazoa</taxon>
        <taxon>Ecdysozoa</taxon>
        <taxon>Nematoda</taxon>
        <taxon>Chromadorea</taxon>
        <taxon>Rhabditida</taxon>
        <taxon>Spirurina</taxon>
        <taxon>Ascaridomorpha</taxon>
        <taxon>Ascaridoidea</taxon>
        <taxon>Ascarididae</taxon>
        <taxon>Ascaris</taxon>
    </lineage>
</organism>
<sequence>MSMNDYDRFLLTSNSDNLKELHYEQLPMFISSGMVFCLLTIQSLIGIGKAQQVDYGSMNDYDRFLLTSNSDNLKELHYEQLPMFISSGMVFCLLTIQSLIGIGKAQQVDYGSLIR</sequence>
<proteinExistence type="predicted"/>